<sequence length="399" mass="46374">MNAQDEAMKEENIKEENLYGMNKEFETHLYGTLCIKKRNLKKLYWWPNIEAEIATYVSKCLTFAKVKAEHQKPFGLLVIIDRLTKSAHILSMKETDSIEKLTRLYLKEVVSRHEVPVSIISNRDSRFTSQFWQLLQKALGTQMDMSTTYHPQTDGQSERTIQTLEDMICACVINFGKGAEPVAKVPYRLTPNEMQELSRQLQELLSKGFIRLSSSPWGVSVLFIKKKDGSMRMCIDYKKLNKITIKNHYPLLGIHDLFDQLQGAFYFSKIDLQSGYHQVRVREEDTPKIAFKTRTYLDKFVIVFIDDLLIYSCSKEEVYFLGHVVNKNRIHVDPSKVEAIKKWEAPRNLVEIRQFHRLTGRTTRGRFQYIEAHVVKHANLSISRGNGEFRGILLITSNI</sequence>
<organism evidence="2 3">
    <name type="scientific">Tanacetum coccineum</name>
    <dbReference type="NCBI Taxonomy" id="301880"/>
    <lineage>
        <taxon>Eukaryota</taxon>
        <taxon>Viridiplantae</taxon>
        <taxon>Streptophyta</taxon>
        <taxon>Embryophyta</taxon>
        <taxon>Tracheophyta</taxon>
        <taxon>Spermatophyta</taxon>
        <taxon>Magnoliopsida</taxon>
        <taxon>eudicotyledons</taxon>
        <taxon>Gunneridae</taxon>
        <taxon>Pentapetalae</taxon>
        <taxon>asterids</taxon>
        <taxon>campanulids</taxon>
        <taxon>Asterales</taxon>
        <taxon>Asteraceae</taxon>
        <taxon>Asteroideae</taxon>
        <taxon>Anthemideae</taxon>
        <taxon>Anthemidinae</taxon>
        <taxon>Tanacetum</taxon>
    </lineage>
</organism>
<dbReference type="GO" id="GO:0003964">
    <property type="term" value="F:RNA-directed DNA polymerase activity"/>
    <property type="evidence" value="ECO:0007669"/>
    <property type="project" value="UniProtKB-KW"/>
</dbReference>
<keyword evidence="2" id="KW-0695">RNA-directed DNA polymerase</keyword>
<protein>
    <submittedName>
        <fullName evidence="2">Reverse transcriptase domain-containing protein</fullName>
    </submittedName>
</protein>
<dbReference type="PANTHER" id="PTHR37984:SF5">
    <property type="entry name" value="PROTEIN NYNRIN-LIKE"/>
    <property type="match status" value="1"/>
</dbReference>
<dbReference type="InterPro" id="IPR001584">
    <property type="entry name" value="Integrase_cat-core"/>
</dbReference>
<dbReference type="InterPro" id="IPR012337">
    <property type="entry name" value="RNaseH-like_sf"/>
</dbReference>
<dbReference type="PROSITE" id="PS50994">
    <property type="entry name" value="INTEGRASE"/>
    <property type="match status" value="1"/>
</dbReference>
<comment type="caution">
    <text evidence="2">The sequence shown here is derived from an EMBL/GenBank/DDBJ whole genome shotgun (WGS) entry which is preliminary data.</text>
</comment>
<feature type="domain" description="Integrase catalytic" evidence="1">
    <location>
        <begin position="43"/>
        <end position="168"/>
    </location>
</feature>
<keyword evidence="2" id="KW-0808">Transferase</keyword>
<reference evidence="2" key="1">
    <citation type="journal article" date="2022" name="Int. J. Mol. Sci.">
        <title>Draft Genome of Tanacetum Coccineum: Genomic Comparison of Closely Related Tanacetum-Family Plants.</title>
        <authorList>
            <person name="Yamashiro T."/>
            <person name="Shiraishi A."/>
            <person name="Nakayama K."/>
            <person name="Satake H."/>
        </authorList>
    </citation>
    <scope>NUCLEOTIDE SEQUENCE</scope>
</reference>
<keyword evidence="2" id="KW-0548">Nucleotidyltransferase</keyword>
<dbReference type="Gene3D" id="3.30.70.270">
    <property type="match status" value="1"/>
</dbReference>
<gene>
    <name evidence="2" type="ORF">Tco_1080537</name>
</gene>
<dbReference type="InterPro" id="IPR036397">
    <property type="entry name" value="RNaseH_sf"/>
</dbReference>
<dbReference type="CDD" id="cd01647">
    <property type="entry name" value="RT_LTR"/>
    <property type="match status" value="1"/>
</dbReference>
<proteinExistence type="predicted"/>
<dbReference type="Pfam" id="PF00078">
    <property type="entry name" value="RVT_1"/>
    <property type="match status" value="1"/>
</dbReference>
<name>A0ABQ5HWL8_9ASTR</name>
<dbReference type="InterPro" id="IPR000477">
    <property type="entry name" value="RT_dom"/>
</dbReference>
<dbReference type="EMBL" id="BQNB010020041">
    <property type="protein sequence ID" value="GJT91692.1"/>
    <property type="molecule type" value="Genomic_DNA"/>
</dbReference>
<dbReference type="PANTHER" id="PTHR37984">
    <property type="entry name" value="PROTEIN CBG26694"/>
    <property type="match status" value="1"/>
</dbReference>
<dbReference type="Proteomes" id="UP001151760">
    <property type="component" value="Unassembled WGS sequence"/>
</dbReference>
<dbReference type="SUPFAM" id="SSF53098">
    <property type="entry name" value="Ribonuclease H-like"/>
    <property type="match status" value="1"/>
</dbReference>
<evidence type="ECO:0000259" key="1">
    <source>
        <dbReference type="PROSITE" id="PS50994"/>
    </source>
</evidence>
<dbReference type="SUPFAM" id="SSF56672">
    <property type="entry name" value="DNA/RNA polymerases"/>
    <property type="match status" value="1"/>
</dbReference>
<dbReference type="InterPro" id="IPR043128">
    <property type="entry name" value="Rev_trsase/Diguanyl_cyclase"/>
</dbReference>
<evidence type="ECO:0000313" key="3">
    <source>
        <dbReference type="Proteomes" id="UP001151760"/>
    </source>
</evidence>
<dbReference type="InterPro" id="IPR050951">
    <property type="entry name" value="Retrovirus_Pol_polyprotein"/>
</dbReference>
<dbReference type="Gene3D" id="3.30.420.10">
    <property type="entry name" value="Ribonuclease H-like superfamily/Ribonuclease H"/>
    <property type="match status" value="1"/>
</dbReference>
<dbReference type="InterPro" id="IPR043502">
    <property type="entry name" value="DNA/RNA_pol_sf"/>
</dbReference>
<reference evidence="2" key="2">
    <citation type="submission" date="2022-01" db="EMBL/GenBank/DDBJ databases">
        <authorList>
            <person name="Yamashiro T."/>
            <person name="Shiraishi A."/>
            <person name="Satake H."/>
            <person name="Nakayama K."/>
        </authorList>
    </citation>
    <scope>NUCLEOTIDE SEQUENCE</scope>
</reference>
<accession>A0ABQ5HWL8</accession>
<evidence type="ECO:0000313" key="2">
    <source>
        <dbReference type="EMBL" id="GJT91692.1"/>
    </source>
</evidence>
<keyword evidence="3" id="KW-1185">Reference proteome</keyword>